<keyword evidence="1" id="KW-1133">Transmembrane helix</keyword>
<gene>
    <name evidence="2" type="ORF">NCTC13532_00943</name>
</gene>
<organism evidence="2 3">
    <name type="scientific">Chryseobacterium indoltheticum</name>
    <dbReference type="NCBI Taxonomy" id="254"/>
    <lineage>
        <taxon>Bacteria</taxon>
        <taxon>Pseudomonadati</taxon>
        <taxon>Bacteroidota</taxon>
        <taxon>Flavobacteriia</taxon>
        <taxon>Flavobacteriales</taxon>
        <taxon>Weeksellaceae</taxon>
        <taxon>Chryseobacterium group</taxon>
        <taxon>Chryseobacterium</taxon>
    </lineage>
</organism>
<evidence type="ECO:0000313" key="2">
    <source>
        <dbReference type="EMBL" id="SUX44721.1"/>
    </source>
</evidence>
<keyword evidence="1" id="KW-0812">Transmembrane</keyword>
<feature type="transmembrane region" description="Helical" evidence="1">
    <location>
        <begin position="6"/>
        <end position="27"/>
    </location>
</feature>
<dbReference type="EMBL" id="UFVR01000004">
    <property type="protein sequence ID" value="SUX44721.1"/>
    <property type="molecule type" value="Genomic_DNA"/>
</dbReference>
<evidence type="ECO:0000256" key="1">
    <source>
        <dbReference type="SAM" id="Phobius"/>
    </source>
</evidence>
<dbReference type="AlphaFoldDB" id="A0A381FDW6"/>
<evidence type="ECO:0000313" key="3">
    <source>
        <dbReference type="Proteomes" id="UP000254282"/>
    </source>
</evidence>
<name>A0A381FDW6_9FLAO</name>
<keyword evidence="1" id="KW-0472">Membrane</keyword>
<dbReference type="PROSITE" id="PS51257">
    <property type="entry name" value="PROKAR_LIPOPROTEIN"/>
    <property type="match status" value="1"/>
</dbReference>
<protein>
    <submittedName>
        <fullName evidence="2">Uncharacterized protein</fullName>
    </submittedName>
</protein>
<dbReference type="RefSeq" id="WP_115619428.1">
    <property type="nucleotide sequence ID" value="NZ_UFVR01000004.1"/>
</dbReference>
<sequence>MEEKNLTLVITIISCLATIAAAIIYYYTLREIKKQRQSSYRPELFIETTSFFIKVKKVNNKIQDLIWSNLEQKEDSISNDTFNLQCHNLGLGAAKNIKIKF</sequence>
<accession>A0A381FDW6</accession>
<proteinExistence type="predicted"/>
<dbReference type="Proteomes" id="UP000254282">
    <property type="component" value="Unassembled WGS sequence"/>
</dbReference>
<reference evidence="2 3" key="1">
    <citation type="submission" date="2018-06" db="EMBL/GenBank/DDBJ databases">
        <authorList>
            <consortium name="Pathogen Informatics"/>
            <person name="Doyle S."/>
        </authorList>
    </citation>
    <scope>NUCLEOTIDE SEQUENCE [LARGE SCALE GENOMIC DNA]</scope>
    <source>
        <strain evidence="2 3">NCTC13532</strain>
    </source>
</reference>